<dbReference type="InParanoid" id="A0A6P8S4N2"/>
<organism evidence="7 8">
    <name type="scientific">Geotrypetes seraphini</name>
    <name type="common">Gaboon caecilian</name>
    <name type="synonym">Caecilia seraphini</name>
    <dbReference type="NCBI Taxonomy" id="260995"/>
    <lineage>
        <taxon>Eukaryota</taxon>
        <taxon>Metazoa</taxon>
        <taxon>Chordata</taxon>
        <taxon>Craniata</taxon>
        <taxon>Vertebrata</taxon>
        <taxon>Euteleostomi</taxon>
        <taxon>Amphibia</taxon>
        <taxon>Gymnophiona</taxon>
        <taxon>Geotrypetes</taxon>
    </lineage>
</organism>
<dbReference type="Pfam" id="PF13271">
    <property type="entry name" value="DUF4062"/>
    <property type="match status" value="1"/>
</dbReference>
<evidence type="ECO:0000259" key="6">
    <source>
        <dbReference type="Pfam" id="PF25469"/>
    </source>
</evidence>
<dbReference type="Gene3D" id="1.25.40.370">
    <property type="match status" value="1"/>
</dbReference>
<keyword evidence="2" id="KW-0677">Repeat</keyword>
<dbReference type="InterPro" id="IPR011047">
    <property type="entry name" value="Quinoprotein_ADH-like_sf"/>
</dbReference>
<keyword evidence="7" id="KW-1185">Reference proteome</keyword>
<dbReference type="Pfam" id="PF25469">
    <property type="entry name" value="WHD_NWD1"/>
    <property type="match status" value="1"/>
</dbReference>
<dbReference type="RefSeq" id="XP_033811856.1">
    <property type="nucleotide sequence ID" value="XM_033955965.1"/>
</dbReference>
<feature type="domain" description="NACHT" evidence="4">
    <location>
        <begin position="396"/>
        <end position="564"/>
    </location>
</feature>
<dbReference type="KEGG" id="gsh:117365489"/>
<gene>
    <name evidence="8" type="primary">NWD1</name>
</gene>
<evidence type="ECO:0000313" key="7">
    <source>
        <dbReference type="Proteomes" id="UP000515159"/>
    </source>
</evidence>
<dbReference type="PROSITE" id="PS00678">
    <property type="entry name" value="WD_REPEATS_1"/>
    <property type="match status" value="3"/>
</dbReference>
<feature type="domain" description="NWD1/2-like winged helix-turn-helix" evidence="6">
    <location>
        <begin position="616"/>
        <end position="730"/>
    </location>
</feature>
<dbReference type="SMART" id="SM00320">
    <property type="entry name" value="WD40"/>
    <property type="match status" value="11"/>
</dbReference>
<feature type="repeat" description="WD" evidence="3">
    <location>
        <begin position="967"/>
        <end position="1008"/>
    </location>
</feature>
<evidence type="ECO:0000259" key="5">
    <source>
        <dbReference type="Pfam" id="PF13271"/>
    </source>
</evidence>
<dbReference type="GeneID" id="117365489"/>
<feature type="repeat" description="WD" evidence="3">
    <location>
        <begin position="925"/>
        <end position="966"/>
    </location>
</feature>
<evidence type="ECO:0000256" key="1">
    <source>
        <dbReference type="ARBA" id="ARBA00022574"/>
    </source>
</evidence>
<feature type="domain" description="DUF4062" evidence="5">
    <location>
        <begin position="30"/>
        <end position="116"/>
    </location>
</feature>
<dbReference type="InterPro" id="IPR007111">
    <property type="entry name" value="NACHT_NTPase"/>
</dbReference>
<dbReference type="InterPro" id="IPR025139">
    <property type="entry name" value="DUF4062"/>
</dbReference>
<evidence type="ECO:0000313" key="8">
    <source>
        <dbReference type="RefSeq" id="XP_033811856.1"/>
    </source>
</evidence>
<evidence type="ECO:0000256" key="3">
    <source>
        <dbReference type="PROSITE-ProRule" id="PRU00221"/>
    </source>
</evidence>
<dbReference type="OrthoDB" id="6134417at2759"/>
<dbReference type="InterPro" id="IPR015943">
    <property type="entry name" value="WD40/YVTN_repeat-like_dom_sf"/>
</dbReference>
<accession>A0A6P8S4N2</accession>
<dbReference type="Pfam" id="PF05729">
    <property type="entry name" value="NACHT"/>
    <property type="match status" value="1"/>
</dbReference>
<dbReference type="SUPFAM" id="SSF69322">
    <property type="entry name" value="Tricorn protease domain 2"/>
    <property type="match status" value="1"/>
</dbReference>
<dbReference type="Gene3D" id="2.130.10.10">
    <property type="entry name" value="YVTN repeat-like/Quinoprotein amine dehydrogenase"/>
    <property type="match status" value="3"/>
</dbReference>
<dbReference type="PANTHER" id="PTHR45013:SF1">
    <property type="entry name" value="NACHT DOMAIN- AND WD REPEAT-CONTAINING PROTEIN 1"/>
    <property type="match status" value="1"/>
</dbReference>
<dbReference type="SUPFAM" id="SSF50998">
    <property type="entry name" value="Quinoprotein alcohol dehydrogenase-like"/>
    <property type="match status" value="1"/>
</dbReference>
<keyword evidence="1 3" id="KW-0853">WD repeat</keyword>
<dbReference type="InterPro" id="IPR057588">
    <property type="entry name" value="NWD1/2-like_WH"/>
</dbReference>
<feature type="repeat" description="WD" evidence="3">
    <location>
        <begin position="1442"/>
        <end position="1476"/>
    </location>
</feature>
<feature type="repeat" description="WD" evidence="3">
    <location>
        <begin position="1182"/>
        <end position="1215"/>
    </location>
</feature>
<name>A0A6P8S4N2_GEOSA</name>
<dbReference type="InterPro" id="IPR043365">
    <property type="entry name" value="NWD1"/>
</dbReference>
<dbReference type="PROSITE" id="PS50294">
    <property type="entry name" value="WD_REPEATS_REGION"/>
    <property type="match status" value="1"/>
</dbReference>
<reference evidence="8" key="1">
    <citation type="submission" date="2025-08" db="UniProtKB">
        <authorList>
            <consortium name="RefSeq"/>
        </authorList>
    </citation>
    <scope>IDENTIFICATION</scope>
</reference>
<dbReference type="CTD" id="284434"/>
<evidence type="ECO:0000259" key="4">
    <source>
        <dbReference type="Pfam" id="PF05729"/>
    </source>
</evidence>
<dbReference type="Proteomes" id="UP000515159">
    <property type="component" value="Chromosome 8"/>
</dbReference>
<dbReference type="Gene3D" id="3.40.50.300">
    <property type="entry name" value="P-loop containing nucleotide triphosphate hydrolases"/>
    <property type="match status" value="1"/>
</dbReference>
<dbReference type="PANTHER" id="PTHR45013">
    <property type="entry name" value="NACHT DOMAIN- AND WD REPEAT-CONTAINING PROTEIN 1"/>
    <property type="match status" value="1"/>
</dbReference>
<dbReference type="InterPro" id="IPR020472">
    <property type="entry name" value="WD40_PAC1"/>
</dbReference>
<proteinExistence type="predicted"/>
<dbReference type="PRINTS" id="PR00320">
    <property type="entry name" value="GPROTEINBRPT"/>
</dbReference>
<dbReference type="InterPro" id="IPR001680">
    <property type="entry name" value="WD40_rpt"/>
</dbReference>
<dbReference type="PROSITE" id="PS50082">
    <property type="entry name" value="WD_REPEATS_2"/>
    <property type="match status" value="5"/>
</dbReference>
<dbReference type="FunCoup" id="A0A6P8S4N2">
    <property type="interactions" value="557"/>
</dbReference>
<dbReference type="InterPro" id="IPR019775">
    <property type="entry name" value="WD40_repeat_CS"/>
</dbReference>
<dbReference type="Pfam" id="PF00400">
    <property type="entry name" value="WD40"/>
    <property type="match status" value="3"/>
</dbReference>
<feature type="repeat" description="WD" evidence="3">
    <location>
        <begin position="1499"/>
        <end position="1528"/>
    </location>
</feature>
<protein>
    <submittedName>
        <fullName evidence="8">LOW QUALITY PROTEIN: NACHT domain- and WD repeat-containing protein 1</fullName>
    </submittedName>
</protein>
<dbReference type="InterPro" id="IPR027417">
    <property type="entry name" value="P-loop_NTPase"/>
</dbReference>
<sequence length="1623" mass="181689">MTAVTLSLETRRQLFQGKTVSLPAKRNLVRVFISSTFADMAIERNVLLERAYTEAQAFCQKHGLLFEVVDMRWGVRDYAAVDHMTTELCLKEIKLCQQMSVGPAFIALLGNRYGYRPIPRIIEEKEFDILYSKLRQDKNSIQLLDLWFWKDDNAIPPAYILQPITTHLQHYEDKTPAKLEQHENDVSTWRNVERALASCLRSAALEAEKEGLISEEKKHKYFKSVTEWEIEDGLLTTNRDKPSTAVFFREVKGINQHVGEEQSTQFLDIIEGGSLDTEAQHLLSELKMKITKDYAKHVKVHTVQWSKELVSHRNKGHARYLEELCEQFIAVINHQVLEHLGQQRESSDGLDWLVQEVSHHTSLCASSCKVFCGRQELLQHICQSINQSNGQVHAPLVVMGSSGAGKTALVCKVSESLRATLGSEMVIVLRLLGTSLLSTEIHSVLKSICLQVCLAFALPLPTSRITNIYNDTVRFFHSLLLMVSCKEAESLVLIFDSVDQLAAVDGAHRMHWLPKECPPRVHIIVSTLQEEILQTLQEAITNPESYVEVEPLSSQQGGEMIEMFLKSVNRKLTPAQHEVILQSFSQFGQPLLLKLAFEEARRWASYTVLSEVQVAKTIQEAVCHLYQRLERLHGKVLVSHTLGYLVSSRNGLSEAELKDVLSLDDEVLADIYQYWAPPSSEVIRLPSMLWTRLRFDLGKYLVERQADGYTVLAFYHRLFLEVVKECYLSVSDRNQRHWALGDFFQGTWSQGTKKPITLPFLEKSLEADRKVASQPLWFSDCVANLRKLSELPFHLLNAGRVDELKRDVLGNMSWISCKIMSCGIKSVIEDFAMCCAKINSPEAELLRHALLLFKPTVDFIEGKPDVSIVYTEMLARLLFFASSYPSLIGEVCQQCIRWLRAYPHPIFIPLCGFFLPPGGALQTTITGFKQGITVMEISTEHSLLIVGSRDGTIILWNVKDIEVIHTLAGHSEGLKCVKVFGKGTQAASCALDHTLRLWNLVTGKERHSVQEDHAGHCHSFLLHVDEKNGVVYSVCGSQINVWTLDALEPVFQVSGDAPDLQTCTSVFPPRRVILTVSKGGTLNLYNSTSGELQGRHQLPVLHDEVPVCSTMIPKYGKMVVGFSNGTLSVISASGTISLEKMPCCVKLVAVSEDESLFLAGFGKYVRIFQSEYNALRRHLAVDLEHEDVVETAVVCTSKEIAITGSQDETIRIWNLADKGLLLDSLDGMGVPVTLLALHGNILVSASRNSYYLKIWNLDYNPKHKTLASFQDRTGCTALSHSGDLVYFPKTGDKHKIVVWDSLQGNSVDILDASAEVCCLEVAEQKQLLFSGLASGTVLVFPLESRQDVMCIPPLEAQKAIQCIAVSKQEERLAVAYDDVILVYDINSGDSSSEVEGPIHTFNPGSPTSISSMAVLADYRLLYGMENGDLFLYECQTAKVVPLEAHGSQVTCIETSHRELHALSGCGDSIQRLWNLELCQWEHEMCYQGIFFQGILCACFSQDDQYVYTGSQDRTIKVWDVSKGSLLAVQYVYAAVNRILSTAEGFIATTRLGYVIKEAFQTPKCISQQYNPLQNVKAKCSLRSRQQENGTVSAAQPGKRCSNVKTQQTKVNQGTKASQICKIV</sequence>
<dbReference type="SUPFAM" id="SSF52540">
    <property type="entry name" value="P-loop containing nucleoside triphosphate hydrolases"/>
    <property type="match status" value="1"/>
</dbReference>
<evidence type="ECO:0000256" key="2">
    <source>
        <dbReference type="ARBA" id="ARBA00022737"/>
    </source>
</evidence>